<evidence type="ECO:0000313" key="1">
    <source>
        <dbReference type="EMBL" id="CAB3804637.1"/>
    </source>
</evidence>
<evidence type="ECO:0000313" key="2">
    <source>
        <dbReference type="Proteomes" id="UP000494115"/>
    </source>
</evidence>
<accession>A0A6S7BLF0</accession>
<dbReference type="Pfam" id="PF04120">
    <property type="entry name" value="Iron_permease"/>
    <property type="match status" value="1"/>
</dbReference>
<dbReference type="Gene3D" id="3.20.20.80">
    <property type="entry name" value="Glycosidases"/>
    <property type="match status" value="1"/>
</dbReference>
<protein>
    <submittedName>
        <fullName evidence="1">Uncharacterized protein</fullName>
    </submittedName>
</protein>
<dbReference type="EMBL" id="CADIKM010000066">
    <property type="protein sequence ID" value="CAB3804637.1"/>
    <property type="molecule type" value="Genomic_DNA"/>
</dbReference>
<dbReference type="AlphaFoldDB" id="A0A6S7BLF0"/>
<gene>
    <name evidence="1" type="ORF">LMG28138_05549</name>
</gene>
<keyword evidence="2" id="KW-1185">Reference proteome</keyword>
<dbReference type="GO" id="GO:0055085">
    <property type="term" value="P:transmembrane transport"/>
    <property type="evidence" value="ECO:0007669"/>
    <property type="project" value="InterPro"/>
</dbReference>
<name>A0A6S7BLF0_9BURK</name>
<organism evidence="1 2">
    <name type="scientific">Pararobbsia alpina</name>
    <dbReference type="NCBI Taxonomy" id="621374"/>
    <lineage>
        <taxon>Bacteria</taxon>
        <taxon>Pseudomonadati</taxon>
        <taxon>Pseudomonadota</taxon>
        <taxon>Betaproteobacteria</taxon>
        <taxon>Burkholderiales</taxon>
        <taxon>Burkholderiaceae</taxon>
        <taxon>Pararobbsia</taxon>
    </lineage>
</organism>
<reference evidence="1 2" key="1">
    <citation type="submission" date="2020-04" db="EMBL/GenBank/DDBJ databases">
        <authorList>
            <person name="De Canck E."/>
        </authorList>
    </citation>
    <scope>NUCLEOTIDE SEQUENCE [LARGE SCALE GENOMIC DNA]</scope>
    <source>
        <strain evidence="1 2">LMG 28138</strain>
    </source>
</reference>
<sequence>MVFLIQNTQNRDTAAMQIKLDELIRAMEGAHNALSISTNSRKRTPEQRDTVFAAFGPTPDMQLYERGIRRRLAPMLDGDRRRLELAYSVMLRRRERRSFAYGGARALWLSLESRRRSRLSAQTQRGLEFIQRSCRDDRRHDTMGRLDFVAVVLQALASA</sequence>
<dbReference type="InterPro" id="IPR007251">
    <property type="entry name" value="Iron_permease_Fet4"/>
</dbReference>
<dbReference type="Proteomes" id="UP000494115">
    <property type="component" value="Unassembled WGS sequence"/>
</dbReference>
<proteinExistence type="predicted"/>